<reference evidence="2" key="1">
    <citation type="submission" date="2023-06" db="EMBL/GenBank/DDBJ databases">
        <authorList>
            <person name="Kurt Z."/>
        </authorList>
    </citation>
    <scope>NUCLEOTIDE SEQUENCE</scope>
</reference>
<dbReference type="Proteomes" id="UP001642409">
    <property type="component" value="Unassembled WGS sequence"/>
</dbReference>
<dbReference type="Pfam" id="PF13843">
    <property type="entry name" value="DDE_Tnp_1_7"/>
    <property type="match status" value="1"/>
</dbReference>
<feature type="domain" description="PiggyBac transposable element-derived protein" evidence="1">
    <location>
        <begin position="47"/>
        <end position="131"/>
    </location>
</feature>
<dbReference type="InterPro" id="IPR029526">
    <property type="entry name" value="PGBD"/>
</dbReference>
<sequence length="239" mass="28378">MGLTRDEKTQLNDLQKKDFQVVREVPRKMLKDTPDASVVIYQRDKETKPVRFVYTTPEKSDTVDQTALLKVKNSHGREIERTRIADEYNHSYFTIDKFDQSLSYVRFIHKTRKWSNRVFVFLFQTAVYNSFTIFKLQHPEVKCGIKDFYIWLACELRNQAKLHRISFLRKLGLYNAPKLQKIIRAHSVQPIKTNKVTQRNCLLCFKRGVACYCGACKQYYCKQCRYDHIIDCVRNLTLE</sequence>
<dbReference type="EMBL" id="CAXDID020000056">
    <property type="protein sequence ID" value="CAL6008051.1"/>
    <property type="molecule type" value="Genomic_DNA"/>
</dbReference>
<evidence type="ECO:0000313" key="2">
    <source>
        <dbReference type="EMBL" id="CAI9925515.1"/>
    </source>
</evidence>
<evidence type="ECO:0000259" key="1">
    <source>
        <dbReference type="Pfam" id="PF13843"/>
    </source>
</evidence>
<dbReference type="PANTHER" id="PTHR46599:SF3">
    <property type="entry name" value="PIGGYBAC TRANSPOSABLE ELEMENT-DERIVED PROTEIN 4"/>
    <property type="match status" value="1"/>
</dbReference>
<name>A0AA86NUY9_9EUKA</name>
<organism evidence="2">
    <name type="scientific">Hexamita inflata</name>
    <dbReference type="NCBI Taxonomy" id="28002"/>
    <lineage>
        <taxon>Eukaryota</taxon>
        <taxon>Metamonada</taxon>
        <taxon>Diplomonadida</taxon>
        <taxon>Hexamitidae</taxon>
        <taxon>Hexamitinae</taxon>
        <taxon>Hexamita</taxon>
    </lineage>
</organism>
<comment type="caution">
    <text evidence="2">The sequence shown here is derived from an EMBL/GenBank/DDBJ whole genome shotgun (WGS) entry which is preliminary data.</text>
</comment>
<protein>
    <submittedName>
        <fullName evidence="2">Transposase IS4</fullName>
    </submittedName>
    <submittedName>
        <fullName evidence="3">Transposase_IS4</fullName>
    </submittedName>
</protein>
<evidence type="ECO:0000313" key="3">
    <source>
        <dbReference type="EMBL" id="CAL6008051.1"/>
    </source>
</evidence>
<evidence type="ECO:0000313" key="4">
    <source>
        <dbReference type="Proteomes" id="UP001642409"/>
    </source>
</evidence>
<accession>A0AA86NUY9</accession>
<reference evidence="3 4" key="2">
    <citation type="submission" date="2024-07" db="EMBL/GenBank/DDBJ databases">
        <authorList>
            <person name="Akdeniz Z."/>
        </authorList>
    </citation>
    <scope>NUCLEOTIDE SEQUENCE [LARGE SCALE GENOMIC DNA]</scope>
</reference>
<proteinExistence type="predicted"/>
<dbReference type="EMBL" id="CATOUU010000341">
    <property type="protein sequence ID" value="CAI9925515.1"/>
    <property type="molecule type" value="Genomic_DNA"/>
</dbReference>
<gene>
    <name evidence="2" type="ORF">HINF_LOCUS13160</name>
    <name evidence="3" type="ORF">HINF_LOCUS20938</name>
</gene>
<dbReference type="AlphaFoldDB" id="A0AA86NUY9"/>
<keyword evidence="4" id="KW-1185">Reference proteome</keyword>
<dbReference type="PANTHER" id="PTHR46599">
    <property type="entry name" value="PIGGYBAC TRANSPOSABLE ELEMENT-DERIVED PROTEIN 4"/>
    <property type="match status" value="1"/>
</dbReference>